<protein>
    <recommendedName>
        <fullName evidence="1">Reverse transcriptase domain-containing protein</fullName>
    </recommendedName>
</protein>
<dbReference type="CDD" id="cd01650">
    <property type="entry name" value="RT_nLTR_like"/>
    <property type="match status" value="1"/>
</dbReference>
<sequence length="759" mass="85677">MAAWNIRGFNHPDKVLCFKRLIQSFKLDLVCILENRIQSHSLLDPFFQASHCLFSNEESCNNFDLSASGRIWIKWNASKLTFKPSFISTQVISGTIWVANLPLFQLSAIYASNSNADRVQLWNSIAQLAPAADFPWALIGDYNCCRYANEKSGGTPITQSALFDFNNMIFRNSLVDLNSVGFKYTWFNQRASNPIHIKLDRVLVNEGWLNMFQDSFCSFQSPSCSDHCPIILHYGMNVHVNHRFIFKNYWSKLESYWAILLEAFSTPTNGNPLSHFSKILKQIKTVVKKEVWASSTCISRHLDKLNNEQAKLLGNLQVDPNNPALNLSFKELNMELVNFNSMYASWIIQRAKVNWIKNGEEDLKYLYAKIRTRRGASNSVVNLLSNNCSASRSEVIKSLIQYYQGLYNPVPPSNQNLDSFPAGLLLPQTLAHSLSSNVLDEEIKNAVFSGSSNSAPGPDGFNFFFYKSAWHIIGPYVCKAIKSFFLKCYMPNGVKSTALAIIPKHKNATAITDYRPIALCNVLYKIIAKVLAVRLKPVMNLIVMDNQGGFVKSRISTDNILLANEILFLAGKSRRGNSFCAKLDIRKAFDSVSREFLLARLVQKGFPNLFIKWIKSCITDVNFSIMLNGALEGYFSSSAGLRQGCPLSPYLFCIVMDVLSNLLESRGFRGITVDKYSLSHLLYADDVLIFGEATLENCSILVNILRDFADATGLHINYEKCAIMFPRNLRQAQDICQALSIHNIVNNITYLAFLYLTTD</sequence>
<dbReference type="SUPFAM" id="SSF56219">
    <property type="entry name" value="DNase I-like"/>
    <property type="match status" value="1"/>
</dbReference>
<reference evidence="2" key="1">
    <citation type="journal article" date="2022" name="Front. Genet.">
        <title>Chromosome-Scale Assembly of the Dendrobium nobile Genome Provides Insights Into the Molecular Mechanism of the Biosynthesis of the Medicinal Active Ingredient of Dendrobium.</title>
        <authorList>
            <person name="Xu Q."/>
            <person name="Niu S.-C."/>
            <person name="Li K.-L."/>
            <person name="Zheng P.-J."/>
            <person name="Zhang X.-J."/>
            <person name="Jia Y."/>
            <person name="Liu Y."/>
            <person name="Niu Y.-X."/>
            <person name="Yu L.-H."/>
            <person name="Chen D.-F."/>
            <person name="Zhang G.-Q."/>
        </authorList>
    </citation>
    <scope>NUCLEOTIDE SEQUENCE</scope>
    <source>
        <tissue evidence="2">Leaf</tissue>
    </source>
</reference>
<dbReference type="GO" id="GO:0003824">
    <property type="term" value="F:catalytic activity"/>
    <property type="evidence" value="ECO:0007669"/>
    <property type="project" value="InterPro"/>
</dbReference>
<dbReference type="InterPro" id="IPR000477">
    <property type="entry name" value="RT_dom"/>
</dbReference>
<feature type="domain" description="Reverse transcriptase" evidence="1">
    <location>
        <begin position="483"/>
        <end position="755"/>
    </location>
</feature>
<dbReference type="Pfam" id="PF03372">
    <property type="entry name" value="Exo_endo_phos"/>
    <property type="match status" value="1"/>
</dbReference>
<evidence type="ECO:0000259" key="1">
    <source>
        <dbReference type="PROSITE" id="PS50878"/>
    </source>
</evidence>
<dbReference type="InterPro" id="IPR043502">
    <property type="entry name" value="DNA/RNA_pol_sf"/>
</dbReference>
<keyword evidence="3" id="KW-1185">Reference proteome</keyword>
<name>A0A8T3C0R6_DENNO</name>
<dbReference type="Gene3D" id="3.60.10.10">
    <property type="entry name" value="Endonuclease/exonuclease/phosphatase"/>
    <property type="match status" value="1"/>
</dbReference>
<dbReference type="InterPro" id="IPR036691">
    <property type="entry name" value="Endo/exonu/phosph_ase_sf"/>
</dbReference>
<dbReference type="OrthoDB" id="786576at2759"/>
<dbReference type="InterPro" id="IPR043128">
    <property type="entry name" value="Rev_trsase/Diguanyl_cyclase"/>
</dbReference>
<dbReference type="AlphaFoldDB" id="A0A8T3C0R6"/>
<proteinExistence type="predicted"/>
<dbReference type="PROSITE" id="PS50878">
    <property type="entry name" value="RT_POL"/>
    <property type="match status" value="1"/>
</dbReference>
<evidence type="ECO:0000313" key="2">
    <source>
        <dbReference type="EMBL" id="KAI0522856.1"/>
    </source>
</evidence>
<dbReference type="SMR" id="A0A8T3C0R6"/>
<dbReference type="InterPro" id="IPR005135">
    <property type="entry name" value="Endo/exonuclease/phosphatase"/>
</dbReference>
<dbReference type="Pfam" id="PF00078">
    <property type="entry name" value="RVT_1"/>
    <property type="match status" value="1"/>
</dbReference>
<dbReference type="SUPFAM" id="SSF56672">
    <property type="entry name" value="DNA/RNA polymerases"/>
    <property type="match status" value="1"/>
</dbReference>
<organism evidence="2 3">
    <name type="scientific">Dendrobium nobile</name>
    <name type="common">Orchid</name>
    <dbReference type="NCBI Taxonomy" id="94219"/>
    <lineage>
        <taxon>Eukaryota</taxon>
        <taxon>Viridiplantae</taxon>
        <taxon>Streptophyta</taxon>
        <taxon>Embryophyta</taxon>
        <taxon>Tracheophyta</taxon>
        <taxon>Spermatophyta</taxon>
        <taxon>Magnoliopsida</taxon>
        <taxon>Liliopsida</taxon>
        <taxon>Asparagales</taxon>
        <taxon>Orchidaceae</taxon>
        <taxon>Epidendroideae</taxon>
        <taxon>Malaxideae</taxon>
        <taxon>Dendrobiinae</taxon>
        <taxon>Dendrobium</taxon>
    </lineage>
</organism>
<accession>A0A8T3C0R6</accession>
<dbReference type="PANTHER" id="PTHR31635:SF196">
    <property type="entry name" value="REVERSE TRANSCRIPTASE DOMAIN-CONTAINING PROTEIN-RELATED"/>
    <property type="match status" value="1"/>
</dbReference>
<evidence type="ECO:0000313" key="3">
    <source>
        <dbReference type="Proteomes" id="UP000829196"/>
    </source>
</evidence>
<dbReference type="Proteomes" id="UP000829196">
    <property type="component" value="Unassembled WGS sequence"/>
</dbReference>
<dbReference type="Gene3D" id="3.30.70.270">
    <property type="match status" value="1"/>
</dbReference>
<dbReference type="EMBL" id="JAGYWB010000005">
    <property type="protein sequence ID" value="KAI0522856.1"/>
    <property type="molecule type" value="Genomic_DNA"/>
</dbReference>
<gene>
    <name evidence="2" type="ORF">KFK09_005241</name>
</gene>
<dbReference type="PANTHER" id="PTHR31635">
    <property type="entry name" value="REVERSE TRANSCRIPTASE DOMAIN-CONTAINING PROTEIN-RELATED"/>
    <property type="match status" value="1"/>
</dbReference>
<comment type="caution">
    <text evidence="2">The sequence shown here is derived from an EMBL/GenBank/DDBJ whole genome shotgun (WGS) entry which is preliminary data.</text>
</comment>